<dbReference type="EMBL" id="JAKLTQ010000025">
    <property type="protein sequence ID" value="MCG2624484.1"/>
    <property type="molecule type" value="Genomic_DNA"/>
</dbReference>
<dbReference type="PROSITE" id="PS50893">
    <property type="entry name" value="ABC_TRANSPORTER_2"/>
    <property type="match status" value="1"/>
</dbReference>
<evidence type="ECO:0000256" key="4">
    <source>
        <dbReference type="ARBA" id="ARBA00022741"/>
    </source>
</evidence>
<dbReference type="Gene3D" id="1.20.1580.10">
    <property type="entry name" value="ABC transporter ATPase like domain"/>
    <property type="match status" value="2"/>
</dbReference>
<name>A0ABS9LCS6_9MICC</name>
<keyword evidence="16" id="KW-1185">Reference proteome</keyword>
<keyword evidence="5" id="KW-0227">DNA damage</keyword>
<evidence type="ECO:0000256" key="12">
    <source>
        <dbReference type="ARBA" id="ARBA00039316"/>
    </source>
</evidence>
<accession>A0ABS9LCS6</accession>
<sequence length="801" mass="85258">MSMDTSTDVQPLALHVADSHDLIRVQGARENNLQDVSLEIPKRRLTVFTGVSGSGKSSLVFATIAAESQRMINETYSTFVQGFMPTMARPDVDMLEGLTTAIIVDQERMGANPRSTVGTATDANAMLRMLFSRLGQPHIGSPNAYSFNVPSVKASGAITVERGAGKTKTEKATFNRLGGMCPRCEGKGAVTDFDLSALYDDSLSLNEGALTIPGYSMEGWYGRIFRGCGWFDPDKPIRKYTKKELQDLLYKEPTKIKVEGINLTYLGLIPQIQKSFLSKDVDAMQPHIRAFVERAITFQTCPDCDGTRLSPEARSSKINGVNIADACAMQISDLAGWVRGLDEPSVAPLLAGLQHLLDSFAEIGLGYLSLDRPSGTLSGGEAQRTKMIRHLGSSLTDVTYVFDEPTIGLHPHDIQRMNNLLLQLRDKGNTVLVVEHKPEAIAIADHVVDLGPGAGTAGGTVCFEGTLEGLRASGTLTGRHLDYRATLKESVRQPKDRLEIRGAAAHNLKDVDVDIPLGVLCVLTGVAGSGKSSLINGSVAGRDGVVSIDQGAIKGSRRSNPATYTGLLDPIRKAFAKANGVKPALFSANSEGACPACNGAGVIYTDLGFMDTVTTPCEECGGKRFQASVLEYRLGDPDNSKDISEVLAMSVAEAGEFFGAGAARTPAAHAILTRLADVGLGYLSLGQPLTTLSGGERQRLKLATHLAEKGGVYILDEPTTGLHLADVENLLGLLDRLVDAGKSVIVIEHHQAVMAHADWIIDLGPGAGHDGGRIVFEGTPADLVAARSTLTGEHLAAYVGS</sequence>
<keyword evidence="10" id="KW-0234">DNA repair</keyword>
<evidence type="ECO:0000256" key="8">
    <source>
        <dbReference type="ARBA" id="ARBA00022881"/>
    </source>
</evidence>
<comment type="subcellular location">
    <subcellularLocation>
        <location evidence="1">Cytoplasm</location>
    </subcellularLocation>
</comment>
<dbReference type="PANTHER" id="PTHR43152:SF2">
    <property type="entry name" value="DRUG RESISTANCE ABC TRANSPORTER"/>
    <property type="match status" value="1"/>
</dbReference>
<keyword evidence="3" id="KW-0677">Repeat</keyword>
<keyword evidence="6" id="KW-0228">DNA excision</keyword>
<evidence type="ECO:0000256" key="6">
    <source>
        <dbReference type="ARBA" id="ARBA00022769"/>
    </source>
</evidence>
<evidence type="ECO:0000256" key="5">
    <source>
        <dbReference type="ARBA" id="ARBA00022763"/>
    </source>
</evidence>
<keyword evidence="8" id="KW-0267">Excision nuclease</keyword>
<proteinExistence type="inferred from homology"/>
<evidence type="ECO:0000256" key="3">
    <source>
        <dbReference type="ARBA" id="ARBA00022737"/>
    </source>
</evidence>
<keyword evidence="2" id="KW-0963">Cytoplasm</keyword>
<evidence type="ECO:0000256" key="11">
    <source>
        <dbReference type="ARBA" id="ARBA00038000"/>
    </source>
</evidence>
<keyword evidence="9" id="KW-0238">DNA-binding</keyword>
<dbReference type="Gene3D" id="3.40.50.300">
    <property type="entry name" value="P-loop containing nucleotide triphosphate hydrolases"/>
    <property type="match status" value="3"/>
</dbReference>
<evidence type="ECO:0000256" key="1">
    <source>
        <dbReference type="ARBA" id="ARBA00004496"/>
    </source>
</evidence>
<dbReference type="RefSeq" id="WP_237826435.1">
    <property type="nucleotide sequence ID" value="NZ_JAKLTQ010000025.1"/>
</dbReference>
<evidence type="ECO:0000256" key="2">
    <source>
        <dbReference type="ARBA" id="ARBA00022490"/>
    </source>
</evidence>
<evidence type="ECO:0000256" key="13">
    <source>
        <dbReference type="ARBA" id="ARBA00042156"/>
    </source>
</evidence>
<feature type="domain" description="ABC transporter" evidence="14">
    <location>
        <begin position="492"/>
        <end position="790"/>
    </location>
</feature>
<dbReference type="InterPro" id="IPR003439">
    <property type="entry name" value="ABC_transporter-like_ATP-bd"/>
</dbReference>
<organism evidence="15 16">
    <name type="scientific">Arthrobacter hankyongi</name>
    <dbReference type="NCBI Taxonomy" id="2904801"/>
    <lineage>
        <taxon>Bacteria</taxon>
        <taxon>Bacillati</taxon>
        <taxon>Actinomycetota</taxon>
        <taxon>Actinomycetes</taxon>
        <taxon>Micrococcales</taxon>
        <taxon>Micrococcaceae</taxon>
        <taxon>Arthrobacter</taxon>
    </lineage>
</organism>
<protein>
    <recommendedName>
        <fullName evidence="12">UvrABC system protein A</fullName>
    </recommendedName>
    <alternativeName>
        <fullName evidence="13">Excinuclease ABC subunit A</fullName>
    </alternativeName>
</protein>
<dbReference type="SUPFAM" id="SSF52540">
    <property type="entry name" value="P-loop containing nucleoside triphosphate hydrolases"/>
    <property type="match status" value="2"/>
</dbReference>
<comment type="caution">
    <text evidence="15">The sequence shown here is derived from an EMBL/GenBank/DDBJ whole genome shotgun (WGS) entry which is preliminary data.</text>
</comment>
<keyword evidence="7" id="KW-0067">ATP-binding</keyword>
<evidence type="ECO:0000256" key="9">
    <source>
        <dbReference type="ARBA" id="ARBA00023125"/>
    </source>
</evidence>
<evidence type="ECO:0000313" key="16">
    <source>
        <dbReference type="Proteomes" id="UP001165368"/>
    </source>
</evidence>
<dbReference type="InterPro" id="IPR027417">
    <property type="entry name" value="P-loop_NTPase"/>
</dbReference>
<gene>
    <name evidence="15" type="ORF">LVY72_21580</name>
</gene>
<dbReference type="Gene3D" id="1.10.8.280">
    <property type="entry name" value="ABC transporter ATPase domain-like"/>
    <property type="match status" value="1"/>
</dbReference>
<comment type="similarity">
    <text evidence="11">Belongs to the ABC transporter superfamily. UvrA family.</text>
</comment>
<keyword evidence="4" id="KW-0547">Nucleotide-binding</keyword>
<evidence type="ECO:0000259" key="14">
    <source>
        <dbReference type="PROSITE" id="PS50893"/>
    </source>
</evidence>
<evidence type="ECO:0000313" key="15">
    <source>
        <dbReference type="EMBL" id="MCG2624484.1"/>
    </source>
</evidence>
<evidence type="ECO:0000256" key="7">
    <source>
        <dbReference type="ARBA" id="ARBA00022840"/>
    </source>
</evidence>
<dbReference type="Proteomes" id="UP001165368">
    <property type="component" value="Unassembled WGS sequence"/>
</dbReference>
<reference evidence="15" key="1">
    <citation type="submission" date="2022-01" db="EMBL/GenBank/DDBJ databases">
        <authorList>
            <person name="Jo J.-H."/>
            <person name="Im W.-T."/>
        </authorList>
    </citation>
    <scope>NUCLEOTIDE SEQUENCE</scope>
    <source>
        <strain evidence="15">I2-34</strain>
    </source>
</reference>
<dbReference type="Pfam" id="PF00005">
    <property type="entry name" value="ABC_tran"/>
    <property type="match status" value="1"/>
</dbReference>
<evidence type="ECO:0000256" key="10">
    <source>
        <dbReference type="ARBA" id="ARBA00023204"/>
    </source>
</evidence>
<dbReference type="PANTHER" id="PTHR43152">
    <property type="entry name" value="UVRABC SYSTEM PROTEIN A"/>
    <property type="match status" value="1"/>
</dbReference>